<organism evidence="2 3">
    <name type="scientific">Opisthorchis viverrini</name>
    <name type="common">Southeast Asian liver fluke</name>
    <dbReference type="NCBI Taxonomy" id="6198"/>
    <lineage>
        <taxon>Eukaryota</taxon>
        <taxon>Metazoa</taxon>
        <taxon>Spiralia</taxon>
        <taxon>Lophotrochozoa</taxon>
        <taxon>Platyhelminthes</taxon>
        <taxon>Trematoda</taxon>
        <taxon>Digenea</taxon>
        <taxon>Opisthorchiida</taxon>
        <taxon>Opisthorchiata</taxon>
        <taxon>Opisthorchiidae</taxon>
        <taxon>Opisthorchis</taxon>
    </lineage>
</organism>
<dbReference type="GeneID" id="20324960"/>
<dbReference type="Proteomes" id="UP000054324">
    <property type="component" value="Unassembled WGS sequence"/>
</dbReference>
<accession>A0A075A012</accession>
<name>A0A075A012_OPIVI</name>
<dbReference type="RefSeq" id="XP_009175526.1">
    <property type="nucleotide sequence ID" value="XM_009177262.1"/>
</dbReference>
<reference evidence="2 3" key="1">
    <citation type="submission" date="2013-11" db="EMBL/GenBank/DDBJ databases">
        <title>Opisthorchis viverrini - life in the bile duct.</title>
        <authorList>
            <person name="Young N.D."/>
            <person name="Nagarajan N."/>
            <person name="Lin S.J."/>
            <person name="Korhonen P.K."/>
            <person name="Jex A.R."/>
            <person name="Hall R.S."/>
            <person name="Safavi-Hemami H."/>
            <person name="Kaewkong W."/>
            <person name="Bertrand D."/>
            <person name="Gao S."/>
            <person name="Seet Q."/>
            <person name="Wongkham S."/>
            <person name="Teh B.T."/>
            <person name="Wongkham C."/>
            <person name="Intapan P.M."/>
            <person name="Maleewong W."/>
            <person name="Yang X."/>
            <person name="Hu M."/>
            <person name="Wang Z."/>
            <person name="Hofmann A."/>
            <person name="Sternberg P.W."/>
            <person name="Tan P."/>
            <person name="Wang J."/>
            <person name="Gasser R.B."/>
        </authorList>
    </citation>
    <scope>NUCLEOTIDE SEQUENCE [LARGE SCALE GENOMIC DNA]</scope>
</reference>
<keyword evidence="3" id="KW-1185">Reference proteome</keyword>
<feature type="region of interest" description="Disordered" evidence="1">
    <location>
        <begin position="115"/>
        <end position="150"/>
    </location>
</feature>
<gene>
    <name evidence="2" type="ORF">T265_10792</name>
</gene>
<dbReference type="CTD" id="20324960"/>
<protein>
    <submittedName>
        <fullName evidence="2">Uncharacterized protein</fullName>
    </submittedName>
</protein>
<dbReference type="AlphaFoldDB" id="A0A075A012"/>
<evidence type="ECO:0000313" key="2">
    <source>
        <dbReference type="EMBL" id="KER20739.1"/>
    </source>
</evidence>
<evidence type="ECO:0000313" key="3">
    <source>
        <dbReference type="Proteomes" id="UP000054324"/>
    </source>
</evidence>
<sequence length="150" mass="16919">MDETYSSGHQQEVTGTVQHYDRTFEPHVRIFEHMAIKREVSQALQLIAHSIGSAGKDNQSNLYFPPVLRDRFDGSAKRENLLSFVATFFTTIWANETMQADDNEASMRKNGYIRGRSHNPVRPQQASFGITPEVTKNGFANDPPSESSEV</sequence>
<evidence type="ECO:0000256" key="1">
    <source>
        <dbReference type="SAM" id="MobiDB-lite"/>
    </source>
</evidence>
<proteinExistence type="predicted"/>
<dbReference type="KEGG" id="ovi:T265_10792"/>
<dbReference type="EMBL" id="KL597026">
    <property type="protein sequence ID" value="KER20739.1"/>
    <property type="molecule type" value="Genomic_DNA"/>
</dbReference>